<dbReference type="SUPFAM" id="SSF46689">
    <property type="entry name" value="Homeodomain-like"/>
    <property type="match status" value="1"/>
</dbReference>
<protein>
    <submittedName>
        <fullName evidence="6">TetR family transcriptional regulator</fullName>
    </submittedName>
</protein>
<dbReference type="OrthoDB" id="7186128at2"/>
<organism evidence="6 7">
    <name type="scientific">Umezawaea tangerina</name>
    <dbReference type="NCBI Taxonomy" id="84725"/>
    <lineage>
        <taxon>Bacteria</taxon>
        <taxon>Bacillati</taxon>
        <taxon>Actinomycetota</taxon>
        <taxon>Actinomycetes</taxon>
        <taxon>Pseudonocardiales</taxon>
        <taxon>Pseudonocardiaceae</taxon>
        <taxon>Umezawaea</taxon>
    </lineage>
</organism>
<keyword evidence="3" id="KW-0804">Transcription</keyword>
<dbReference type="Pfam" id="PF14246">
    <property type="entry name" value="TetR_C_7"/>
    <property type="match status" value="1"/>
</dbReference>
<dbReference type="InterPro" id="IPR039536">
    <property type="entry name" value="TetR_C_Proteobacteria"/>
</dbReference>
<dbReference type="GO" id="GO:0000976">
    <property type="term" value="F:transcription cis-regulatory region binding"/>
    <property type="evidence" value="ECO:0007669"/>
    <property type="project" value="TreeGrafter"/>
</dbReference>
<dbReference type="PROSITE" id="PS50977">
    <property type="entry name" value="HTH_TETR_2"/>
    <property type="match status" value="1"/>
</dbReference>
<sequence>MPRPEKRAAIAKAALAVFLREGYARASVDVIAAEAGVSKRTVYNHYGDKENLFLSVIAETDEGMAEAFTAMLDRTLGEVTDVEAALLAFGREFATAVARSPERSAVMRLLIAEITHFPALREQWGGVGRTQRALADRLADLASRGLLAIDDPVEAAAHFGVLATSMVNNLSLYGAVPVSDERVDELVTGGVRLFLRAHRP</sequence>
<keyword evidence="7" id="KW-1185">Reference proteome</keyword>
<keyword evidence="1" id="KW-0805">Transcription regulation</keyword>
<reference evidence="6 7" key="1">
    <citation type="submission" date="2018-03" db="EMBL/GenBank/DDBJ databases">
        <title>Genomic Encyclopedia of Archaeal and Bacterial Type Strains, Phase II (KMG-II): from individual species to whole genera.</title>
        <authorList>
            <person name="Goeker M."/>
        </authorList>
    </citation>
    <scope>NUCLEOTIDE SEQUENCE [LARGE SCALE GENOMIC DNA]</scope>
    <source>
        <strain evidence="6 7">DSM 44720</strain>
    </source>
</reference>
<gene>
    <name evidence="6" type="ORF">CLV43_11944</name>
</gene>
<dbReference type="RefSeq" id="WP_106195796.1">
    <property type="nucleotide sequence ID" value="NZ_PVTF01000019.1"/>
</dbReference>
<dbReference type="InterPro" id="IPR036271">
    <property type="entry name" value="Tet_transcr_reg_TetR-rel_C_sf"/>
</dbReference>
<evidence type="ECO:0000256" key="1">
    <source>
        <dbReference type="ARBA" id="ARBA00023015"/>
    </source>
</evidence>
<dbReference type="EMBL" id="PVTF01000019">
    <property type="protein sequence ID" value="PRY33737.1"/>
    <property type="molecule type" value="Genomic_DNA"/>
</dbReference>
<dbReference type="InterPro" id="IPR001647">
    <property type="entry name" value="HTH_TetR"/>
</dbReference>
<dbReference type="PANTHER" id="PTHR30055:SF146">
    <property type="entry name" value="HTH-TYPE TRANSCRIPTIONAL DUAL REGULATOR CECR"/>
    <property type="match status" value="1"/>
</dbReference>
<feature type="DNA-binding region" description="H-T-H motif" evidence="4">
    <location>
        <begin position="27"/>
        <end position="46"/>
    </location>
</feature>
<dbReference type="FunFam" id="1.10.10.60:FF:000141">
    <property type="entry name" value="TetR family transcriptional regulator"/>
    <property type="match status" value="1"/>
</dbReference>
<dbReference type="PANTHER" id="PTHR30055">
    <property type="entry name" value="HTH-TYPE TRANSCRIPTIONAL REGULATOR RUTR"/>
    <property type="match status" value="1"/>
</dbReference>
<evidence type="ECO:0000313" key="6">
    <source>
        <dbReference type="EMBL" id="PRY33737.1"/>
    </source>
</evidence>
<dbReference type="InterPro" id="IPR050109">
    <property type="entry name" value="HTH-type_TetR-like_transc_reg"/>
</dbReference>
<name>A0A2T0SJZ8_9PSEU</name>
<dbReference type="GO" id="GO:0045892">
    <property type="term" value="P:negative regulation of DNA-templated transcription"/>
    <property type="evidence" value="ECO:0007669"/>
    <property type="project" value="UniProtKB-ARBA"/>
</dbReference>
<dbReference type="Pfam" id="PF00440">
    <property type="entry name" value="TetR_N"/>
    <property type="match status" value="1"/>
</dbReference>
<comment type="caution">
    <text evidence="6">The sequence shown here is derived from an EMBL/GenBank/DDBJ whole genome shotgun (WGS) entry which is preliminary data.</text>
</comment>
<evidence type="ECO:0000256" key="3">
    <source>
        <dbReference type="ARBA" id="ARBA00023163"/>
    </source>
</evidence>
<dbReference type="SUPFAM" id="SSF48498">
    <property type="entry name" value="Tetracyclin repressor-like, C-terminal domain"/>
    <property type="match status" value="1"/>
</dbReference>
<accession>A0A2T0SJZ8</accession>
<feature type="domain" description="HTH tetR-type" evidence="5">
    <location>
        <begin position="4"/>
        <end position="64"/>
    </location>
</feature>
<dbReference type="GO" id="GO:0003700">
    <property type="term" value="F:DNA-binding transcription factor activity"/>
    <property type="evidence" value="ECO:0007669"/>
    <property type="project" value="TreeGrafter"/>
</dbReference>
<dbReference type="Gene3D" id="1.10.357.10">
    <property type="entry name" value="Tetracycline Repressor, domain 2"/>
    <property type="match status" value="1"/>
</dbReference>
<dbReference type="Proteomes" id="UP000239494">
    <property type="component" value="Unassembled WGS sequence"/>
</dbReference>
<keyword evidence="2 4" id="KW-0238">DNA-binding</keyword>
<evidence type="ECO:0000256" key="2">
    <source>
        <dbReference type="ARBA" id="ARBA00023125"/>
    </source>
</evidence>
<evidence type="ECO:0000259" key="5">
    <source>
        <dbReference type="PROSITE" id="PS50977"/>
    </source>
</evidence>
<dbReference type="InterPro" id="IPR009057">
    <property type="entry name" value="Homeodomain-like_sf"/>
</dbReference>
<dbReference type="PRINTS" id="PR00455">
    <property type="entry name" value="HTHTETR"/>
</dbReference>
<proteinExistence type="predicted"/>
<dbReference type="AlphaFoldDB" id="A0A2T0SJZ8"/>
<evidence type="ECO:0000313" key="7">
    <source>
        <dbReference type="Proteomes" id="UP000239494"/>
    </source>
</evidence>
<evidence type="ECO:0000256" key="4">
    <source>
        <dbReference type="PROSITE-ProRule" id="PRU00335"/>
    </source>
</evidence>